<keyword evidence="2" id="KW-1185">Reference proteome</keyword>
<evidence type="ECO:0000313" key="2">
    <source>
        <dbReference type="Proteomes" id="UP000825051"/>
    </source>
</evidence>
<dbReference type="SUPFAM" id="SSF54427">
    <property type="entry name" value="NTF2-like"/>
    <property type="match status" value="1"/>
</dbReference>
<proteinExistence type="predicted"/>
<dbReference type="InterPro" id="IPR032710">
    <property type="entry name" value="NTF2-like_dom_sf"/>
</dbReference>
<sequence length="124" mass="13304">MSDSHEIISLEKQFWTAPAAFFEQHLAAAVLMVFPPPIGPQTRAQAIASLAAAPRWAQVDLAHRVVTELSPVACALSYHAAAKRADAAPAYTALVGSVYLREGETWKLAFHQQTPTNAPPATVT</sequence>
<gene>
    <name evidence="1" type="ORF">K0B96_14130</name>
</gene>
<reference evidence="1" key="1">
    <citation type="submission" date="2021-08" db="EMBL/GenBank/DDBJ databases">
        <title>Genome of a novel bacterium of the phylum Verrucomicrobia, Oleiharenicola sp. KSB-15.</title>
        <authorList>
            <person name="Chung J.-H."/>
            <person name="Ahn J.-H."/>
            <person name="Yoon Y."/>
            <person name="Kim D.-Y."/>
            <person name="An S.-H."/>
            <person name="Park I."/>
            <person name="Yeon J."/>
        </authorList>
    </citation>
    <scope>NUCLEOTIDE SEQUENCE</scope>
    <source>
        <strain evidence="1">KSB-15</strain>
    </source>
</reference>
<evidence type="ECO:0008006" key="3">
    <source>
        <dbReference type="Google" id="ProtNLM"/>
    </source>
</evidence>
<evidence type="ECO:0000313" key="1">
    <source>
        <dbReference type="EMBL" id="QYM78424.1"/>
    </source>
</evidence>
<dbReference type="KEGG" id="ole:K0B96_14130"/>
<organism evidence="1 2">
    <name type="scientific">Horticoccus luteus</name>
    <dbReference type="NCBI Taxonomy" id="2862869"/>
    <lineage>
        <taxon>Bacteria</taxon>
        <taxon>Pseudomonadati</taxon>
        <taxon>Verrucomicrobiota</taxon>
        <taxon>Opitutia</taxon>
        <taxon>Opitutales</taxon>
        <taxon>Opitutaceae</taxon>
        <taxon>Horticoccus</taxon>
    </lineage>
</organism>
<dbReference type="RefSeq" id="WP_220161528.1">
    <property type="nucleotide sequence ID" value="NZ_CP080507.1"/>
</dbReference>
<protein>
    <recommendedName>
        <fullName evidence="3">DUF4440 domain-containing protein</fullName>
    </recommendedName>
</protein>
<dbReference type="Gene3D" id="3.10.450.50">
    <property type="match status" value="1"/>
</dbReference>
<dbReference type="Proteomes" id="UP000825051">
    <property type="component" value="Chromosome"/>
</dbReference>
<name>A0A8F9TVA1_9BACT</name>
<accession>A0A8F9TVA1</accession>
<dbReference type="EMBL" id="CP080507">
    <property type="protein sequence ID" value="QYM78424.1"/>
    <property type="molecule type" value="Genomic_DNA"/>
</dbReference>
<dbReference type="AlphaFoldDB" id="A0A8F9TVA1"/>